<name>A0A7R9PX18_9ACAR</name>
<gene>
    <name evidence="1" type="ORF">OSB1V03_LOCUS3526</name>
</gene>
<accession>A0A7R9PX18</accession>
<keyword evidence="2" id="KW-1185">Reference proteome</keyword>
<sequence>MINFKNQHVEMFKFIKHKVISYYESVNTVEMAQQMKHLKSTLETTDDGNEDNIQQDLCEELNGQIRLLNANRIDGQLLATVPEKCPNIQTIDFREISNRYETYIPEVLTTFRDNCRHLRDIYCNLKGNSEQFYRTFGRLIAGNGCQQQIIGNQSLIHCHRLSQLSVYSLSDVFVGTSDQLLAENLRKKFFYFNSSDNNILKARMDDINIQALIHCHRLSLLWLKFLRHVFDGYYEPLMVRNLREFSFEYHSTQDYHRLSAFVTQNQSLKCLTICVDMPETHKTMTEMCGELSRLTQLQDLRLMLTLMSDQNLLNEMLRTIGLNCKQLQRLQIWLICPDFSFNNNLMDCLSCYPKLKRLEYFTPFKQLVMPLRFCHKLTHLSLNIQQYLPRLQHLSIVCDYLSAESLSHISRLSALQTLEIKTGYSIRMETQIEALITSSETNTQSFYTTSYIEYNIMKHKRTSLESRDDGNDDNRQQIQIYAKNSMDRFGDDLYGLILSHLSLGDRFRCECVSKQFQRTNQSLRCLIVHNISHLNEMCGQLSRLTQLRELSLGFDFMSDGNSVHNFLRTIGVNCKQLKRLSLVLNSRSKDMNDKSLDSLRFYSRLKRLHLKLFAAIDQNSLEALKLCHRLTHFTLDLNEIKDNLTLKFDEQWPLLQYLCIHRENHTIDINYLDYLSRLTALQTLVIHCRYYNNYNNIDIENLFPERPKLKLIEIHYLCTTTKRLVKFFWNAVRQRVGHQRVFIGGQQLILGHNGIAATLNETCEFTVGAHQLLTPMQAGGHPLGHCSALVVIVQTVPIGAQSPQPLPELPIVSVQPVVHALKQPELIHKAFVWTYDWSTVANQLQGVLPFAHQIRDHDCGAPGDARPAVHEYGVSQLSAAVDYIICVVKMSQQILTCVVFGVDVMVTDSGDAFVDVYGFVHYGQHVSDFPGEQFADVGRHQTVPQM</sequence>
<evidence type="ECO:0008006" key="3">
    <source>
        <dbReference type="Google" id="ProtNLM"/>
    </source>
</evidence>
<dbReference type="Proteomes" id="UP000759131">
    <property type="component" value="Unassembled WGS sequence"/>
</dbReference>
<feature type="non-terminal residue" evidence="1">
    <location>
        <position position="1"/>
    </location>
</feature>
<evidence type="ECO:0000313" key="1">
    <source>
        <dbReference type="EMBL" id="CAD7623066.1"/>
    </source>
</evidence>
<proteinExistence type="predicted"/>
<evidence type="ECO:0000313" key="2">
    <source>
        <dbReference type="Proteomes" id="UP000759131"/>
    </source>
</evidence>
<dbReference type="AlphaFoldDB" id="A0A7R9PX18"/>
<protein>
    <recommendedName>
        <fullName evidence="3">F-box domain-containing protein</fullName>
    </recommendedName>
</protein>
<dbReference type="EMBL" id="CAJPIZ010001444">
    <property type="protein sequence ID" value="CAG2103496.1"/>
    <property type="molecule type" value="Genomic_DNA"/>
</dbReference>
<dbReference type="SUPFAM" id="SSF52047">
    <property type="entry name" value="RNI-like"/>
    <property type="match status" value="2"/>
</dbReference>
<dbReference type="EMBL" id="OC856019">
    <property type="protein sequence ID" value="CAD7623066.1"/>
    <property type="molecule type" value="Genomic_DNA"/>
</dbReference>
<dbReference type="Gene3D" id="3.80.10.10">
    <property type="entry name" value="Ribonuclease Inhibitor"/>
    <property type="match status" value="2"/>
</dbReference>
<dbReference type="InterPro" id="IPR032675">
    <property type="entry name" value="LRR_dom_sf"/>
</dbReference>
<dbReference type="OrthoDB" id="120976at2759"/>
<reference evidence="1" key="1">
    <citation type="submission" date="2020-11" db="EMBL/GenBank/DDBJ databases">
        <authorList>
            <person name="Tran Van P."/>
        </authorList>
    </citation>
    <scope>NUCLEOTIDE SEQUENCE</scope>
</reference>
<organism evidence="1">
    <name type="scientific">Medioppia subpectinata</name>
    <dbReference type="NCBI Taxonomy" id="1979941"/>
    <lineage>
        <taxon>Eukaryota</taxon>
        <taxon>Metazoa</taxon>
        <taxon>Ecdysozoa</taxon>
        <taxon>Arthropoda</taxon>
        <taxon>Chelicerata</taxon>
        <taxon>Arachnida</taxon>
        <taxon>Acari</taxon>
        <taxon>Acariformes</taxon>
        <taxon>Sarcoptiformes</taxon>
        <taxon>Oribatida</taxon>
        <taxon>Brachypylina</taxon>
        <taxon>Oppioidea</taxon>
        <taxon>Oppiidae</taxon>
        <taxon>Medioppia</taxon>
    </lineage>
</organism>